<evidence type="ECO:0000313" key="2">
    <source>
        <dbReference type="Proteomes" id="UP000789366"/>
    </source>
</evidence>
<sequence length="206" mass="23977">MSKLIPKPRPSTTSSEAQKFFSAYLQQSCPPSIRKDIFPVLKNLTNLKNFEQDVIQLPIMSNVSGKFLFSDSVKDSLHDVISESYSFLKQDNRILNDIFKNEISEDEIQSCRNVLKKCPEHQSQCFHDYKNNLHKPPYSYGDTKVPKTKIGLQIDEIFYEIERYTKQQQEFLSCVIPQENGISREEFLSSIIMQTLMIPEKSRNRV</sequence>
<accession>A0ACA9KPW9</accession>
<evidence type="ECO:0000313" key="1">
    <source>
        <dbReference type="EMBL" id="CAG8486437.1"/>
    </source>
</evidence>
<dbReference type="Proteomes" id="UP000789366">
    <property type="component" value="Unassembled WGS sequence"/>
</dbReference>
<name>A0ACA9KPW9_9GLOM</name>
<organism evidence="1 2">
    <name type="scientific">Cetraspora pellucida</name>
    <dbReference type="NCBI Taxonomy" id="1433469"/>
    <lineage>
        <taxon>Eukaryota</taxon>
        <taxon>Fungi</taxon>
        <taxon>Fungi incertae sedis</taxon>
        <taxon>Mucoromycota</taxon>
        <taxon>Glomeromycotina</taxon>
        <taxon>Glomeromycetes</taxon>
        <taxon>Diversisporales</taxon>
        <taxon>Gigasporaceae</taxon>
        <taxon>Cetraspora</taxon>
    </lineage>
</organism>
<comment type="caution">
    <text evidence="1">The sequence shown here is derived from an EMBL/GenBank/DDBJ whole genome shotgun (WGS) entry which is preliminary data.</text>
</comment>
<reference evidence="1" key="1">
    <citation type="submission" date="2021-06" db="EMBL/GenBank/DDBJ databases">
        <authorList>
            <person name="Kallberg Y."/>
            <person name="Tangrot J."/>
            <person name="Rosling A."/>
        </authorList>
    </citation>
    <scope>NUCLEOTIDE SEQUENCE</scope>
    <source>
        <strain evidence="1">28 12/20/2015</strain>
    </source>
</reference>
<protein>
    <submittedName>
        <fullName evidence="1">7321_t:CDS:1</fullName>
    </submittedName>
</protein>
<gene>
    <name evidence="1" type="ORF">SPELUC_LOCUS2359</name>
</gene>
<dbReference type="EMBL" id="CAJVPW010001536">
    <property type="protein sequence ID" value="CAG8486437.1"/>
    <property type="molecule type" value="Genomic_DNA"/>
</dbReference>
<keyword evidence="2" id="KW-1185">Reference proteome</keyword>
<proteinExistence type="predicted"/>